<evidence type="ECO:0000256" key="1">
    <source>
        <dbReference type="SAM" id="MobiDB-lite"/>
    </source>
</evidence>
<comment type="caution">
    <text evidence="2">The sequence shown here is derived from an EMBL/GenBank/DDBJ whole genome shotgun (WGS) entry which is preliminary data.</text>
</comment>
<gene>
    <name evidence="2" type="ORF">DFP72DRAFT_1078207</name>
</gene>
<accession>A0A8H6HED7</accession>
<evidence type="ECO:0000313" key="3">
    <source>
        <dbReference type="Proteomes" id="UP000521943"/>
    </source>
</evidence>
<proteinExistence type="predicted"/>
<evidence type="ECO:0000313" key="2">
    <source>
        <dbReference type="EMBL" id="KAF6744731.1"/>
    </source>
</evidence>
<dbReference type="AlphaFoldDB" id="A0A8H6HED7"/>
<dbReference type="EMBL" id="JACGCI010000115">
    <property type="protein sequence ID" value="KAF6744731.1"/>
    <property type="molecule type" value="Genomic_DNA"/>
</dbReference>
<organism evidence="2 3">
    <name type="scientific">Ephemerocybe angulata</name>
    <dbReference type="NCBI Taxonomy" id="980116"/>
    <lineage>
        <taxon>Eukaryota</taxon>
        <taxon>Fungi</taxon>
        <taxon>Dikarya</taxon>
        <taxon>Basidiomycota</taxon>
        <taxon>Agaricomycotina</taxon>
        <taxon>Agaricomycetes</taxon>
        <taxon>Agaricomycetidae</taxon>
        <taxon>Agaricales</taxon>
        <taxon>Agaricineae</taxon>
        <taxon>Psathyrellaceae</taxon>
        <taxon>Ephemerocybe</taxon>
    </lineage>
</organism>
<protein>
    <recommendedName>
        <fullName evidence="4">BTB domain-containing protein</fullName>
    </recommendedName>
</protein>
<evidence type="ECO:0008006" key="4">
    <source>
        <dbReference type="Google" id="ProtNLM"/>
    </source>
</evidence>
<sequence length="403" mass="43920">MQHYSNPQSPPWALFDKQFHIDPTRLYPTPSDSESPDAHAYGFPSIQELAQSPTPLPSFGPFSDNDYHQLGHYVDPDALSTLSALSPASPSVYSPNVEAPNVRSSSTKASYAPDDYACSNEDDGQAQMMSISTSFHPGSHSQVSDLVISSSDGVLFYLNSSIIKKASAAAFPCFLRYSTVPGAGINEAGIIPIPASAAVLNIIFHTIYGSSCAQNSPATDDLVNAVDSLPTLGFRAGALVRSGNPTHDLLLSRAPSQPMDIFALAAHHHLSELAIHASSYLLSYPLFKIDDALAARIGTSYLKRLFFLHLERVKTVKQILEQPPSLHPTRKDCNFQDQKKVARLWALGSTYLAWDIGPDLSTRTIQSVYGPLVENLTCADCQEMLKKRVRDVLTKWVAVKTTI</sequence>
<name>A0A8H6HED7_9AGAR</name>
<reference evidence="2 3" key="1">
    <citation type="submission" date="2020-07" db="EMBL/GenBank/DDBJ databases">
        <title>Comparative genomics of pyrophilous fungi reveals a link between fire events and developmental genes.</title>
        <authorList>
            <consortium name="DOE Joint Genome Institute"/>
            <person name="Steindorff A.S."/>
            <person name="Carver A."/>
            <person name="Calhoun S."/>
            <person name="Stillman K."/>
            <person name="Liu H."/>
            <person name="Lipzen A."/>
            <person name="Pangilinan J."/>
            <person name="Labutti K."/>
            <person name="Bruns T.D."/>
            <person name="Grigoriev I.V."/>
        </authorList>
    </citation>
    <scope>NUCLEOTIDE SEQUENCE [LARGE SCALE GENOMIC DNA]</scope>
    <source>
        <strain evidence="2 3">CBS 144469</strain>
    </source>
</reference>
<dbReference type="OrthoDB" id="3265815at2759"/>
<feature type="region of interest" description="Disordered" evidence="1">
    <location>
        <begin position="90"/>
        <end position="119"/>
    </location>
</feature>
<dbReference type="Proteomes" id="UP000521943">
    <property type="component" value="Unassembled WGS sequence"/>
</dbReference>
<keyword evidence="3" id="KW-1185">Reference proteome</keyword>